<keyword evidence="3" id="KW-1185">Reference proteome</keyword>
<accession>A0A177NUB8</accession>
<comment type="caution">
    <text evidence="2">The sequence shown here is derived from an EMBL/GenBank/DDBJ whole genome shotgun (WGS) entry which is preliminary data.</text>
</comment>
<feature type="region of interest" description="Disordered" evidence="1">
    <location>
        <begin position="1"/>
        <end position="20"/>
    </location>
</feature>
<name>A0A177NUB8_9GAMM</name>
<evidence type="ECO:0000313" key="2">
    <source>
        <dbReference type="EMBL" id="OAI20873.1"/>
    </source>
</evidence>
<dbReference type="STRING" id="980561.A1359_20240"/>
<sequence>MSDIDDEASGLGRIRIFGPRNPDRPNEALWELNGRTPRVPANGHVPEDGTPGAHGLRTLMLRTESRRMEFKFSVGSQTNVRFTDPLLLDLFLRSTDKDGSRFNIEIFGMSAKAMLLHDARAQVSPLWEHPDTRTPDIGKYANDQIIVPDYLLQAGSLQLDSTTLLPGTLPDLDTSEPVELMPDGIVFNATVPPPDGSAPISTRLRMQYVDHEVRVEFVNPQPAESRAAWHRVWRSLNVVAAATRATAWLRLAFSLESDLPALSWLVTRQGRKIEIDWNKFELPEGVAQITLADQPLDSQVLPPLQVLQLTRKVTFTRTPNTLEVSAPAKVSPLEARARYAWYDSDEVLTFEAMPLVHDAKAVRRRLFSAYGREDSAELLAKEPAVGFMMLEDGWAEIPFDACVDPKTGESRLPPVIQPGNAPDARGSLWIGTRRPEFYGASTSPSAPWSLQLDEPQDFSVSLTFKLPAVAADGTTIDASLSHADIVLANFAMAVRGMTWLAATAPDGHDALPAASDDPDAFFDLLLRRCDATSTAAPFVLNPLRIKAQKPLHGEWDQGGERDALLPEAEVKLAVNLRVTAPDCVTQRAWLRHERLPSVQVMAATRSDPTSNRPHASRALTPFDASAGVLELEAPLSMAARLSASTRATFKAAVTDWKGSDGTPAGAALVPLVALTLPGVELEPASPGDYRAKGSYTLPLWDDPHARASLPPEDAPDQAPPVVTALDPGALARLMRDNINLRVNASTQQGDMFPATPMRTVITVQAQCLYPPLQWKAKVKVDDTLVVDETGAVRYGNASFEDGDWTWTPSGDDLLQGPVGVLAFTGQQCSVRAAGGPADPKLVGWSVEERVSEPDGVRFIRDGRGVSWMDQLAVSSGLIWRQVKGEDTPAGAFWLLGTNRPIAVGGLQGVAWELSFTDVPIRGTMAMAAPAELAAKAAQAWTWSLSEPSDDLAIVPLLLGPCLRFVPTALKNLAWSDPGTAVSTVVVEGALVLGADNRAVAADTRRRVTITMTGTQQDTLAITSIDTVDGKPITWDLDLELQDGILSGAPQLQAMLKVEQGQLWLRRPRLFARLFTADFDIGLDDVKATDPEASGGVAGDAPPMGVQVTRAVVNLQLATLSMVEIQAVLRKGVNCVITHTRVARAPGSTTAILNWFGNGIEWDAQIVSGRRSCVFSRKKDAAPDVDIFPGHGPATFKDGIVCLGFAPVNETSLVLETHFLELVLEVGGLQITHMLHAGASSTVRDTLRFDGIWKQKSLVKWPKPNAVDFDFAGDTQVIDFADMQDVEHEASFLLADHCIEGEDFEWAATGKGVRMSGAAASQASTWLVDTIHRFTIAGGVSREVRSLGQLQFWRPSALASGLKATWEKKDGDEGFAFVPGYLGLPDDKHTDAFLRPGVRRVDQGFAGLFDQRIVDALSAGGVGDDTWIMLGGTTALCRDEAETSSEAATAPYLLLHLPFVGALGDAGALAPLLKVAGADTKLRMSRHDIVCQVVLADAARAQSPGDLVTQPLRRDLPFARDLQTTTALGGFVLARNWFAERDPEILPGWHMEQLQRPGRTPKSGSSPKLLPFAYPRAALMLAILLDSLGNGKDPNRETLSMLTGTRKRIASNDAQPMTVESRAIRLQPGTVMARAEPGAVSDATRSDLIVGGPQGVVAIPLSEADAAVDDDRHFIALAIAGMAQPVFVVRRVVDAGNSYRNCPMPAVDRDPLEFQVRALRSNVNYAVDGRLTWPAPTGLDKSKAEVRARVRAPRQYAAPLAMAGVAGGINTALLMGQPFTLDMARRKQGKTETVWIQEWEHVSYAFTPDQRDDAAPWMRDAAASARPLVPSAHELAQALVRMDPALPAARSIQTWLPAAASGIDFAARAGAFVTMGLRGMRSVNIKHHQFEPADAGPATVRTIRRPRPVALPENGKDEQAWRRPVGWYGMKAQTCMTLAGAWDSIAAPLQETDGKALETEIPRWLLLLGLPEPYGLVTVSRGATPVWRGSVVVNCVVLNQDSKPLPTPAHLVLWMLKKAATAKHLRCGLRVGPRMIDFTQIALLEENGIKSEDKLVFSLGGGECITAGDCTFVCGFIPEEGLNRWIDPVLVVKPTQPRKTLELVALRLLVLPVRGPVQDRYPLPILRRTVFFCDPVFDRKLSRVDPVSVNEVFDSSKPKEVFNAWIDRPSVTPNETAVVRVKTNSPDLFVSPPSTDRPDFKLTAKVTRCEGGATEDLLFYLEPGEEPVATVFLWLNVFYALPTSSMRSRINGAVHPGDTLVLNVTSTVGKQATACIIVPVKNRSSLPSPQAIYSLVTVDPSRQAAWCALHSPLPSPENMWTEVLNPNTDKLLRRGIFKWVSFDRPTPAKLGYSILKAEKATESTHIPQALEWEMTILGMSEG</sequence>
<organism evidence="2 3">
    <name type="scientific">Methylomonas lenta</name>
    <dbReference type="NCBI Taxonomy" id="980561"/>
    <lineage>
        <taxon>Bacteria</taxon>
        <taxon>Pseudomonadati</taxon>
        <taxon>Pseudomonadota</taxon>
        <taxon>Gammaproteobacteria</taxon>
        <taxon>Methylococcales</taxon>
        <taxon>Methylococcaceae</taxon>
        <taxon>Methylomonas</taxon>
    </lineage>
</organism>
<evidence type="ECO:0000256" key="1">
    <source>
        <dbReference type="SAM" id="MobiDB-lite"/>
    </source>
</evidence>
<dbReference type="RefSeq" id="WP_066977237.1">
    <property type="nucleotide sequence ID" value="NZ_LUUI01000027.1"/>
</dbReference>
<evidence type="ECO:0000313" key="3">
    <source>
        <dbReference type="Proteomes" id="UP000078476"/>
    </source>
</evidence>
<reference evidence="2 3" key="1">
    <citation type="submission" date="2016-03" db="EMBL/GenBank/DDBJ databases">
        <authorList>
            <person name="Ploux O."/>
        </authorList>
    </citation>
    <scope>NUCLEOTIDE SEQUENCE [LARGE SCALE GENOMIC DNA]</scope>
    <source>
        <strain evidence="2 3">R-45370</strain>
    </source>
</reference>
<proteinExistence type="predicted"/>
<gene>
    <name evidence="2" type="ORF">A1359_20240</name>
</gene>
<dbReference type="EMBL" id="LUUI01000027">
    <property type="protein sequence ID" value="OAI20873.1"/>
    <property type="molecule type" value="Genomic_DNA"/>
</dbReference>
<dbReference type="Proteomes" id="UP000078476">
    <property type="component" value="Unassembled WGS sequence"/>
</dbReference>
<protein>
    <submittedName>
        <fullName evidence="2">Uncharacterized protein</fullName>
    </submittedName>
</protein>